<keyword evidence="4 7" id="KW-1133">Transmembrane helix</keyword>
<dbReference type="FunFam" id="1.20.1250.20:FF:000356">
    <property type="entry name" value="Glycoside-Pentoside-Hexuronide (GPH):Cation Symporter Family"/>
    <property type="match status" value="1"/>
</dbReference>
<reference evidence="9 10" key="1">
    <citation type="submission" date="2018-07" db="EMBL/GenBank/DDBJ databases">
        <title>Genome sequencing of oomycete isolates from Chile give support for New Zealand origin for Phytophthora kernoviae and make available the first Nothophytophthora sp. genome.</title>
        <authorList>
            <person name="Studholme D.J."/>
            <person name="Sanfuentes E."/>
            <person name="Panda P."/>
            <person name="Hill R."/>
            <person name="Sambles C."/>
            <person name="Grant M."/>
            <person name="Williams N.M."/>
            <person name="Mcdougal R.L."/>
        </authorList>
    </citation>
    <scope>NUCLEOTIDE SEQUENCE [LARGE SCALE GENOMIC DNA]</scope>
    <source>
        <strain evidence="9">Chile7</strain>
    </source>
</reference>
<feature type="region of interest" description="Disordered" evidence="6">
    <location>
        <begin position="179"/>
        <end position="322"/>
    </location>
</feature>
<dbReference type="Pfam" id="PF13347">
    <property type="entry name" value="MFS_2"/>
    <property type="match status" value="1"/>
</dbReference>
<feature type="transmembrane region" description="Helical" evidence="7">
    <location>
        <begin position="732"/>
        <end position="752"/>
    </location>
</feature>
<comment type="subcellular location">
    <subcellularLocation>
        <location evidence="1">Membrane</location>
        <topology evidence="1">Multi-pass membrane protein</topology>
    </subcellularLocation>
</comment>
<feature type="compositionally biased region" description="Polar residues" evidence="6">
    <location>
        <begin position="251"/>
        <end position="268"/>
    </location>
</feature>
<feature type="chain" id="PRO_5018551916" description="Major facilitator superfamily (MFS) profile domain-containing protein" evidence="8">
    <location>
        <begin position="20"/>
        <end position="1024"/>
    </location>
</feature>
<dbReference type="Gene3D" id="1.20.1250.20">
    <property type="entry name" value="MFS general substrate transporter like domains"/>
    <property type="match status" value="2"/>
</dbReference>
<evidence type="ECO:0000256" key="8">
    <source>
        <dbReference type="SAM" id="SignalP"/>
    </source>
</evidence>
<organism evidence="9 10">
    <name type="scientific">Phytophthora kernoviae</name>
    <dbReference type="NCBI Taxonomy" id="325452"/>
    <lineage>
        <taxon>Eukaryota</taxon>
        <taxon>Sar</taxon>
        <taxon>Stramenopiles</taxon>
        <taxon>Oomycota</taxon>
        <taxon>Peronosporomycetes</taxon>
        <taxon>Peronosporales</taxon>
        <taxon>Peronosporaceae</taxon>
        <taxon>Phytophthora</taxon>
    </lineage>
</organism>
<sequence length="1024" mass="111382">MAFSTFLKIFVLLTVNVNAANSDPARRLRIKPSGALPPTRELSGKNPVNWVKIIKQNLANQPVAEKGKEFLDKANYIKKLKENAHAMEPSALPPRRSKRKHHPSVRAVSAWEAVAKCIQTTHKLKMNARECQQLWKFLAYGQIPLEQSEETKLLPDSDEEDFHRTPRGINAKLAAQRASAEAEKKNSEDAVKVSEQVKTPVTETAAKDVTAEVSKKSVTEKESATEVPDKQEAKAAATAAKETTDEAPDNSVDQTVKVSEKSVAQTTVKEVPAEAPDQPKAQTAAEEAPTDEASKPEAADRLPSQDNDGTQEEESEPPVRLYPTYTLPMGAPDSWHRPFNPKKSLPLTFVASRFLKRKPQPVSTKPVGGGPATKAAMAKLPSSSTAGVVIAGAARPSAADLKRKQVAPAQSAAGIKKKKIEISPSAAAYAAPRAFTPSSTPPPAAKRARTQLEFFELRLREERAKAQDRTELTAAEIQQRYGEASVQVRRECQELAVHDIDRYNRELIMSGIMSINRDPLITLVLLFQLTAYAQSEKEVGLQAPSTGADYENLMSPALSNPSITKRPDLEAGDDYQPQGASFWILLAVSMPRMAVNMAWAAQWAALGPYLSTMLPNYAVQLTSVIGPVVGIIFGPIIGVLSDRNTSRYGRRRPILVVMGVLSIVCWIAMAYTTEIGTALGDVGTGAAGEKTDRTWTAVFTLIFYLWMDITVTCSQTPTMLMVADFAGERQTLGAALGLGWATMGAIVPAVYIQIWGAAYLTLKYFMAMLCVVMFVCVVVAVVFGKETSLRKTENVDICQSVEDAFKTIYTGVKTMPPMLTVYAAIMFFVLYGYSAYNGNKGQFFGLVVYGGNANNADSCNPCSAEQIAYNHGVRKASGLGDLLFNIVGYVYSWMLPFLVRQFGARWVLSCSMLAQALLMPMAFCTNVGFDLFVVAILSVAQGSAFALMVPSIIHVFGRSDIDIGMYVGALNSANCFGQLLNYAIGTAVVQTSLGYKLPVFLGGVMSFIGFFVGALLFRVKMHSM</sequence>
<dbReference type="FunFam" id="1.20.1250.20:FF:001716">
    <property type="entry name" value="Uncharacterized protein"/>
    <property type="match status" value="1"/>
</dbReference>
<dbReference type="AlphaFoldDB" id="A0A3R7MZ24"/>
<keyword evidence="5 7" id="KW-0472">Membrane</keyword>
<evidence type="ECO:0000256" key="4">
    <source>
        <dbReference type="ARBA" id="ARBA00022989"/>
    </source>
</evidence>
<evidence type="ECO:0000256" key="3">
    <source>
        <dbReference type="ARBA" id="ARBA00022692"/>
    </source>
</evidence>
<feature type="transmembrane region" description="Helical" evidence="7">
    <location>
        <begin position="764"/>
        <end position="783"/>
    </location>
</feature>
<feature type="compositionally biased region" description="Basic and acidic residues" evidence="6">
    <location>
        <begin position="180"/>
        <end position="192"/>
    </location>
</feature>
<dbReference type="PANTHER" id="PTHR19432:SF26">
    <property type="entry name" value="MAJOR FACILITATOR SUPERFAMILY (MFS) PROFILE DOMAIN-CONTAINING PROTEIN"/>
    <property type="match status" value="1"/>
</dbReference>
<evidence type="ECO:0000313" key="10">
    <source>
        <dbReference type="Proteomes" id="UP000284657"/>
    </source>
</evidence>
<evidence type="ECO:0000256" key="1">
    <source>
        <dbReference type="ARBA" id="ARBA00004141"/>
    </source>
</evidence>
<evidence type="ECO:0000256" key="5">
    <source>
        <dbReference type="ARBA" id="ARBA00023136"/>
    </source>
</evidence>
<feature type="transmembrane region" description="Helical" evidence="7">
    <location>
        <begin position="963"/>
        <end position="985"/>
    </location>
</feature>
<protein>
    <recommendedName>
        <fullName evidence="11">Major facilitator superfamily (MFS) profile domain-containing protein</fullName>
    </recommendedName>
</protein>
<dbReference type="InterPro" id="IPR036259">
    <property type="entry name" value="MFS_trans_sf"/>
</dbReference>
<feature type="transmembrane region" description="Helical" evidence="7">
    <location>
        <begin position="997"/>
        <end position="1017"/>
    </location>
</feature>
<dbReference type="GO" id="GO:0016020">
    <property type="term" value="C:membrane"/>
    <property type="evidence" value="ECO:0007669"/>
    <property type="project" value="UniProtKB-SubCell"/>
</dbReference>
<dbReference type="PANTHER" id="PTHR19432">
    <property type="entry name" value="SUGAR TRANSPORTER"/>
    <property type="match status" value="1"/>
</dbReference>
<feature type="transmembrane region" description="Helical" evidence="7">
    <location>
        <begin position="653"/>
        <end position="673"/>
    </location>
</feature>
<feature type="transmembrane region" description="Helical" evidence="7">
    <location>
        <begin position="819"/>
        <end position="836"/>
    </location>
</feature>
<feature type="transmembrane region" description="Helical" evidence="7">
    <location>
        <begin position="693"/>
        <end position="711"/>
    </location>
</feature>
<evidence type="ECO:0000256" key="2">
    <source>
        <dbReference type="ARBA" id="ARBA00022448"/>
    </source>
</evidence>
<dbReference type="SUPFAM" id="SSF103473">
    <property type="entry name" value="MFS general substrate transporter"/>
    <property type="match status" value="1"/>
</dbReference>
<keyword evidence="2" id="KW-0813">Transport</keyword>
<dbReference type="Proteomes" id="UP000284657">
    <property type="component" value="Unassembled WGS sequence"/>
</dbReference>
<dbReference type="GO" id="GO:0008506">
    <property type="term" value="F:sucrose:proton symporter activity"/>
    <property type="evidence" value="ECO:0007669"/>
    <property type="project" value="TreeGrafter"/>
</dbReference>
<feature type="transmembrane region" description="Helical" evidence="7">
    <location>
        <begin position="617"/>
        <end position="641"/>
    </location>
</feature>
<comment type="caution">
    <text evidence="9">The sequence shown here is derived from an EMBL/GenBank/DDBJ whole genome shotgun (WGS) entry which is preliminary data.</text>
</comment>
<feature type="compositionally biased region" description="Basic and acidic residues" evidence="6">
    <location>
        <begin position="205"/>
        <end position="233"/>
    </location>
</feature>
<keyword evidence="3 7" id="KW-0812">Transmembrane</keyword>
<evidence type="ECO:0008006" key="11">
    <source>
        <dbReference type="Google" id="ProtNLM"/>
    </source>
</evidence>
<gene>
    <name evidence="9" type="ORF">BBJ29_002042</name>
</gene>
<evidence type="ECO:0000256" key="7">
    <source>
        <dbReference type="SAM" id="Phobius"/>
    </source>
</evidence>
<evidence type="ECO:0000313" key="9">
    <source>
        <dbReference type="EMBL" id="RLN47763.1"/>
    </source>
</evidence>
<proteinExistence type="predicted"/>
<dbReference type="Pfam" id="PF07690">
    <property type="entry name" value="MFS_1"/>
    <property type="match status" value="1"/>
</dbReference>
<feature type="transmembrane region" description="Helical" evidence="7">
    <location>
        <begin position="906"/>
        <end position="923"/>
    </location>
</feature>
<feature type="signal peptide" evidence="8">
    <location>
        <begin position="1"/>
        <end position="19"/>
    </location>
</feature>
<name>A0A3R7MZ24_9STRA</name>
<feature type="transmembrane region" description="Helical" evidence="7">
    <location>
        <begin position="929"/>
        <end position="956"/>
    </location>
</feature>
<dbReference type="EMBL" id="MBAD02002407">
    <property type="protein sequence ID" value="RLN47763.1"/>
    <property type="molecule type" value="Genomic_DNA"/>
</dbReference>
<accession>A0A3R7MZ24</accession>
<keyword evidence="8" id="KW-0732">Signal</keyword>
<dbReference type="InterPro" id="IPR011701">
    <property type="entry name" value="MFS"/>
</dbReference>
<evidence type="ECO:0000256" key="6">
    <source>
        <dbReference type="SAM" id="MobiDB-lite"/>
    </source>
</evidence>